<evidence type="ECO:0000313" key="2">
    <source>
        <dbReference type="Proteomes" id="UP000002668"/>
    </source>
</evidence>
<sequence length="92" mass="10311">MQTDKTSTMYIRRTSTQAKLPDARPGQRYGLTFAITLSGKTPGCHVNRQSSFSLMHDPSDAAGGEEARHTKPEYVFQIPAHLRAFPALHRRL</sequence>
<protein>
    <submittedName>
        <fullName evidence="1">Predicted protein</fullName>
    </submittedName>
</protein>
<evidence type="ECO:0000313" key="1">
    <source>
        <dbReference type="EMBL" id="CBX97346.1"/>
    </source>
</evidence>
<dbReference type="Proteomes" id="UP000002668">
    <property type="component" value="Genome"/>
</dbReference>
<dbReference type="EMBL" id="FP929131">
    <property type="protein sequence ID" value="CBX97346.1"/>
    <property type="molecule type" value="Genomic_DNA"/>
</dbReference>
<accession>E5A182</accession>
<dbReference type="VEuPathDB" id="FungiDB:LEMA_uP104770.1"/>
<reference evidence="2" key="1">
    <citation type="journal article" date="2011" name="Nat. Commun.">
        <title>Effector diversification within compartments of the Leptosphaeria maculans genome affected by Repeat-Induced Point mutations.</title>
        <authorList>
            <person name="Rouxel T."/>
            <person name="Grandaubert J."/>
            <person name="Hane J.K."/>
            <person name="Hoede C."/>
            <person name="van de Wouw A.P."/>
            <person name="Couloux A."/>
            <person name="Dominguez V."/>
            <person name="Anthouard V."/>
            <person name="Bally P."/>
            <person name="Bourras S."/>
            <person name="Cozijnsen A.J."/>
            <person name="Ciuffetti L.M."/>
            <person name="Degrave A."/>
            <person name="Dilmaghani A."/>
            <person name="Duret L."/>
            <person name="Fudal I."/>
            <person name="Goodwin S.B."/>
            <person name="Gout L."/>
            <person name="Glaser N."/>
            <person name="Linglin J."/>
            <person name="Kema G.H.J."/>
            <person name="Lapalu N."/>
            <person name="Lawrence C.B."/>
            <person name="May K."/>
            <person name="Meyer M."/>
            <person name="Ollivier B."/>
            <person name="Poulain J."/>
            <person name="Schoch C.L."/>
            <person name="Simon A."/>
            <person name="Spatafora J.W."/>
            <person name="Stachowiak A."/>
            <person name="Turgeon B.G."/>
            <person name="Tyler B.M."/>
            <person name="Vincent D."/>
            <person name="Weissenbach J."/>
            <person name="Amselem J."/>
            <person name="Quesneville H."/>
            <person name="Oliver R.P."/>
            <person name="Wincker P."/>
            <person name="Balesdent M.-H."/>
            <person name="Howlett B.J."/>
        </authorList>
    </citation>
    <scope>NUCLEOTIDE SEQUENCE [LARGE SCALE GENOMIC DNA]</scope>
    <source>
        <strain evidence="2">JN3 / isolate v23.1.3 / race Av1-4-5-6-7-8</strain>
    </source>
</reference>
<gene>
    <name evidence="1" type="ORF">LEMA_uP104770.1</name>
</gene>
<keyword evidence="2" id="KW-1185">Reference proteome</keyword>
<dbReference type="HOGENOM" id="CLU_2413650_0_0_1"/>
<proteinExistence type="predicted"/>
<name>E5A182_LEPMJ</name>
<dbReference type="InParanoid" id="E5A182"/>
<dbReference type="GeneID" id="13281185"/>
<dbReference type="AlphaFoldDB" id="E5A182"/>
<organism evidence="2">
    <name type="scientific">Leptosphaeria maculans (strain JN3 / isolate v23.1.3 / race Av1-4-5-6-7-8)</name>
    <name type="common">Blackleg fungus</name>
    <name type="synonym">Phoma lingam</name>
    <dbReference type="NCBI Taxonomy" id="985895"/>
    <lineage>
        <taxon>Eukaryota</taxon>
        <taxon>Fungi</taxon>
        <taxon>Dikarya</taxon>
        <taxon>Ascomycota</taxon>
        <taxon>Pezizomycotina</taxon>
        <taxon>Dothideomycetes</taxon>
        <taxon>Pleosporomycetidae</taxon>
        <taxon>Pleosporales</taxon>
        <taxon>Pleosporineae</taxon>
        <taxon>Leptosphaeriaceae</taxon>
        <taxon>Plenodomus</taxon>
        <taxon>Plenodomus lingam/Leptosphaeria maculans species complex</taxon>
    </lineage>
</organism>